<dbReference type="SUPFAM" id="SSF51004">
    <property type="entry name" value="C-terminal (heme d1) domain of cytochrome cd1-nitrite reductase"/>
    <property type="match status" value="1"/>
</dbReference>
<gene>
    <name evidence="3" type="ORF">D9V80_01125</name>
</gene>
<evidence type="ECO:0000256" key="2">
    <source>
        <dbReference type="ARBA" id="ARBA00022526"/>
    </source>
</evidence>
<reference evidence="3 4" key="2">
    <citation type="submission" date="2019-05" db="EMBL/GenBank/DDBJ databases">
        <title>Genome evolution of the obligate endosymbiont Buchnera aphidicola.</title>
        <authorList>
            <person name="Moran N.A."/>
        </authorList>
    </citation>
    <scope>NUCLEOTIDE SEQUENCE [LARGE SCALE GENOMIC DNA]</scope>
    <source>
        <strain evidence="3 4">Tca</strain>
    </source>
</reference>
<dbReference type="Gene3D" id="2.130.10.10">
    <property type="entry name" value="YVTN repeat-like/Quinoprotein amine dehydrogenase"/>
    <property type="match status" value="1"/>
</dbReference>
<name>A0A4D6YLA3_9GAMM</name>
<accession>A0A4D6YLA3</accession>
<evidence type="ECO:0000313" key="3">
    <source>
        <dbReference type="EMBL" id="QCI26760.1"/>
    </source>
</evidence>
<dbReference type="Pfam" id="PF10282">
    <property type="entry name" value="Lactonase"/>
    <property type="match status" value="1"/>
</dbReference>
<dbReference type="OrthoDB" id="9790815at2"/>
<dbReference type="InterPro" id="IPR050282">
    <property type="entry name" value="Cycloisomerase_2"/>
</dbReference>
<protein>
    <submittedName>
        <fullName evidence="3">6-phosphogluconolactonase</fullName>
    </submittedName>
</protein>
<dbReference type="PANTHER" id="PTHR30344:SF1">
    <property type="entry name" value="6-PHOSPHOGLUCONOLACTONASE"/>
    <property type="match status" value="1"/>
</dbReference>
<dbReference type="InterPro" id="IPR015943">
    <property type="entry name" value="WD40/YVTN_repeat-like_dom_sf"/>
</dbReference>
<sequence>MSIFIYIAAPGTESIYILKLSQKKYLTKIQQINTEGEPQPILLLPEKNLLYVGIRPKNRIDTYYIDNEKKIYKVHSIQLEYPINHISTDQTKNFLFCSSYHGNLIYLISLNHFGYPEHILFTIKNIYGCHFSQVDIENKILFSTALKENKIYMHKISEMIENNTINFKKHLIMGKNSGPRHLSFHPTKKYLYSINEFNGTVDVINIHNMENINIIQNINMLPIEYTGKFWGADIHITQCGKFLYATDRSANILTVFSVHEVFGTLKIINHYITEKQPRSFHIDHNDQYLFIVGQQSNSLTVYHMNDKTGLLHFLNNFSINNNPLWVTTY</sequence>
<dbReference type="AlphaFoldDB" id="A0A4D6YLA3"/>
<dbReference type="EMBL" id="CP034852">
    <property type="protein sequence ID" value="QCI26760.1"/>
    <property type="molecule type" value="Genomic_DNA"/>
</dbReference>
<reference evidence="3 4" key="1">
    <citation type="submission" date="2018-12" db="EMBL/GenBank/DDBJ databases">
        <authorList>
            <person name="Chong R.A."/>
        </authorList>
    </citation>
    <scope>NUCLEOTIDE SEQUENCE [LARGE SCALE GENOMIC DNA]</scope>
    <source>
        <strain evidence="3 4">Tca</strain>
    </source>
</reference>
<dbReference type="InterPro" id="IPR011048">
    <property type="entry name" value="Haem_d1_sf"/>
</dbReference>
<dbReference type="PANTHER" id="PTHR30344">
    <property type="entry name" value="6-PHOSPHOGLUCONOLACTONASE-RELATED"/>
    <property type="match status" value="1"/>
</dbReference>
<dbReference type="InterPro" id="IPR019405">
    <property type="entry name" value="Lactonase_7-beta_prop"/>
</dbReference>
<proteinExistence type="inferred from homology"/>
<dbReference type="Proteomes" id="UP000298782">
    <property type="component" value="Chromosome"/>
</dbReference>
<evidence type="ECO:0000313" key="4">
    <source>
        <dbReference type="Proteomes" id="UP000298782"/>
    </source>
</evidence>
<dbReference type="GO" id="GO:0017057">
    <property type="term" value="F:6-phosphogluconolactonase activity"/>
    <property type="evidence" value="ECO:0007669"/>
    <property type="project" value="TreeGrafter"/>
</dbReference>
<organism evidence="3 4">
    <name type="scientific">Buchnera aphidicola</name>
    <name type="common">Thelaxes californica</name>
    <dbReference type="NCBI Taxonomy" id="1315998"/>
    <lineage>
        <taxon>Bacteria</taxon>
        <taxon>Pseudomonadati</taxon>
        <taxon>Pseudomonadota</taxon>
        <taxon>Gammaproteobacteria</taxon>
        <taxon>Enterobacterales</taxon>
        <taxon>Erwiniaceae</taxon>
        <taxon>Buchnera</taxon>
    </lineage>
</organism>
<dbReference type="RefSeq" id="WP_158353407.1">
    <property type="nucleotide sequence ID" value="NZ_CP034852.1"/>
</dbReference>
<keyword evidence="2" id="KW-0313">Glucose metabolism</keyword>
<dbReference type="GO" id="GO:0005829">
    <property type="term" value="C:cytosol"/>
    <property type="evidence" value="ECO:0007669"/>
    <property type="project" value="TreeGrafter"/>
</dbReference>
<dbReference type="GO" id="GO:0006006">
    <property type="term" value="P:glucose metabolic process"/>
    <property type="evidence" value="ECO:0007669"/>
    <property type="project" value="UniProtKB-KW"/>
</dbReference>
<evidence type="ECO:0000256" key="1">
    <source>
        <dbReference type="ARBA" id="ARBA00005564"/>
    </source>
</evidence>
<keyword evidence="4" id="KW-1185">Reference proteome</keyword>
<keyword evidence="2" id="KW-0119">Carbohydrate metabolism</keyword>
<comment type="similarity">
    <text evidence="1">Belongs to the cycloisomerase 2 family.</text>
</comment>